<dbReference type="Proteomes" id="UP000663881">
    <property type="component" value="Unassembled WGS sequence"/>
</dbReference>
<accession>A0A820BUN2</accession>
<gene>
    <name evidence="1" type="ORF">OKA104_LOCUS41552</name>
</gene>
<reference evidence="1" key="1">
    <citation type="submission" date="2021-02" db="EMBL/GenBank/DDBJ databases">
        <authorList>
            <person name="Nowell W R."/>
        </authorList>
    </citation>
    <scope>NUCLEOTIDE SEQUENCE</scope>
</reference>
<protein>
    <submittedName>
        <fullName evidence="1">Uncharacterized protein</fullName>
    </submittedName>
</protein>
<comment type="caution">
    <text evidence="1">The sequence shown here is derived from an EMBL/GenBank/DDBJ whole genome shotgun (WGS) entry which is preliminary data.</text>
</comment>
<sequence length="131" mass="15300">MCKLNEDPTIINEINDKLTEKIQYLIEKILIENDRHGVPKTSGDSDIMFTSMDRDDFEERTYNRINPSQDFDTAQESLSHSHLLTKRLSFVYLIFHTTTTIFIVDIQMSSTKPVIQLYEKDNLVKRIDASK</sequence>
<dbReference type="AlphaFoldDB" id="A0A820BUN2"/>
<feature type="non-terminal residue" evidence="1">
    <location>
        <position position="1"/>
    </location>
</feature>
<organism evidence="1 2">
    <name type="scientific">Adineta steineri</name>
    <dbReference type="NCBI Taxonomy" id="433720"/>
    <lineage>
        <taxon>Eukaryota</taxon>
        <taxon>Metazoa</taxon>
        <taxon>Spiralia</taxon>
        <taxon>Gnathifera</taxon>
        <taxon>Rotifera</taxon>
        <taxon>Eurotatoria</taxon>
        <taxon>Bdelloidea</taxon>
        <taxon>Adinetida</taxon>
        <taxon>Adinetidae</taxon>
        <taxon>Adineta</taxon>
    </lineage>
</organism>
<name>A0A820BUN2_9BILA</name>
<evidence type="ECO:0000313" key="1">
    <source>
        <dbReference type="EMBL" id="CAF4211669.1"/>
    </source>
</evidence>
<proteinExistence type="predicted"/>
<evidence type="ECO:0000313" key="2">
    <source>
        <dbReference type="Proteomes" id="UP000663881"/>
    </source>
</evidence>
<dbReference type="EMBL" id="CAJOAY010009848">
    <property type="protein sequence ID" value="CAF4211669.1"/>
    <property type="molecule type" value="Genomic_DNA"/>
</dbReference>